<sequence length="129" mass="14392">MTPGDLGFFGNIWVRQNVLNNKGDSIPGHKHHFDHVSLLTKGSVSVEVEGYEPQVFNAPTFIIIKKEHEHKFIALENNSQWYCVFALRKLDGEILEEGVDEIYGPQNDPTNLPKGLNILSSAPIPTPQG</sequence>
<proteinExistence type="predicted"/>
<dbReference type="EMBL" id="LR796271">
    <property type="protein sequence ID" value="CAB4132922.1"/>
    <property type="molecule type" value="Genomic_DNA"/>
</dbReference>
<dbReference type="SUPFAM" id="SSF51182">
    <property type="entry name" value="RmlC-like cupins"/>
    <property type="match status" value="1"/>
</dbReference>
<protein>
    <recommendedName>
        <fullName evidence="2">AraC-type arabinose-binding/dimerisation domain-containing protein</fullName>
    </recommendedName>
</protein>
<evidence type="ECO:0008006" key="2">
    <source>
        <dbReference type="Google" id="ProtNLM"/>
    </source>
</evidence>
<reference evidence="1" key="1">
    <citation type="submission" date="2020-04" db="EMBL/GenBank/DDBJ databases">
        <authorList>
            <person name="Chiriac C."/>
            <person name="Salcher M."/>
            <person name="Ghai R."/>
            <person name="Kavagutti S V."/>
        </authorList>
    </citation>
    <scope>NUCLEOTIDE SEQUENCE</scope>
</reference>
<evidence type="ECO:0000313" key="1">
    <source>
        <dbReference type="EMBL" id="CAB4132922.1"/>
    </source>
</evidence>
<dbReference type="InterPro" id="IPR011051">
    <property type="entry name" value="RmlC_Cupin_sf"/>
</dbReference>
<name>A0A6J5LH86_9CAUD</name>
<dbReference type="Gene3D" id="2.60.120.10">
    <property type="entry name" value="Jelly Rolls"/>
    <property type="match status" value="1"/>
</dbReference>
<gene>
    <name evidence="1" type="ORF">UFOVP140_5</name>
</gene>
<organism evidence="1">
    <name type="scientific">uncultured Caudovirales phage</name>
    <dbReference type="NCBI Taxonomy" id="2100421"/>
    <lineage>
        <taxon>Viruses</taxon>
        <taxon>Duplodnaviria</taxon>
        <taxon>Heunggongvirae</taxon>
        <taxon>Uroviricota</taxon>
        <taxon>Caudoviricetes</taxon>
        <taxon>Peduoviridae</taxon>
        <taxon>Maltschvirus</taxon>
        <taxon>Maltschvirus maltsch</taxon>
    </lineage>
</organism>
<dbReference type="InterPro" id="IPR014710">
    <property type="entry name" value="RmlC-like_jellyroll"/>
</dbReference>
<accession>A0A6J5LH86</accession>